<gene>
    <name evidence="2" type="ORF">K0T92_09615</name>
</gene>
<organism evidence="2 3">
    <name type="scientific">Paenibacillus oenotherae</name>
    <dbReference type="NCBI Taxonomy" id="1435645"/>
    <lineage>
        <taxon>Bacteria</taxon>
        <taxon>Bacillati</taxon>
        <taxon>Bacillota</taxon>
        <taxon>Bacilli</taxon>
        <taxon>Bacillales</taxon>
        <taxon>Paenibacillaceae</taxon>
        <taxon>Paenibacillus</taxon>
    </lineage>
</organism>
<evidence type="ECO:0000313" key="3">
    <source>
        <dbReference type="Proteomes" id="UP000812277"/>
    </source>
</evidence>
<keyword evidence="1" id="KW-0472">Membrane</keyword>
<comment type="caution">
    <text evidence="2">The sequence shown here is derived from an EMBL/GenBank/DDBJ whole genome shotgun (WGS) entry which is preliminary data.</text>
</comment>
<keyword evidence="1" id="KW-1133">Transmembrane helix</keyword>
<accession>A0ABS7D615</accession>
<feature type="transmembrane region" description="Helical" evidence="1">
    <location>
        <begin position="70"/>
        <end position="89"/>
    </location>
</feature>
<feature type="transmembrane region" description="Helical" evidence="1">
    <location>
        <begin position="38"/>
        <end position="58"/>
    </location>
</feature>
<keyword evidence="3" id="KW-1185">Reference proteome</keyword>
<evidence type="ECO:0000256" key="1">
    <source>
        <dbReference type="SAM" id="Phobius"/>
    </source>
</evidence>
<feature type="transmembrane region" description="Helical" evidence="1">
    <location>
        <begin position="7"/>
        <end position="26"/>
    </location>
</feature>
<evidence type="ECO:0008006" key="4">
    <source>
        <dbReference type="Google" id="ProtNLM"/>
    </source>
</evidence>
<protein>
    <recommendedName>
        <fullName evidence="4">DUF5668 domain-containing protein</fullName>
    </recommendedName>
</protein>
<proteinExistence type="predicted"/>
<sequence length="238" mass="26305">MRKQWRVGTWSMGVALAGMGILLVVSHFNGTEGLDLGLFWWPLLLVVLGIEVMVYLWRSQSDQPVLRYDLFSILFIAMIGSFSILLTMVSTTGIFEEIRGVVSAREYRVEAKALHVSAAGIERIVVQGDYYWNGQLEVDPGKTGLNEVHAFGSCQYEIGRDEKPPSTVELAGSNVIGDTMYVTVKSPDRQRLLLEQRVPLCKLMIVIPGDKQVDIARTMNITLAAGASLPAGWRFVGG</sequence>
<name>A0ABS7D615_9BACL</name>
<evidence type="ECO:0000313" key="2">
    <source>
        <dbReference type="EMBL" id="MBW7475002.1"/>
    </source>
</evidence>
<dbReference type="RefSeq" id="WP_219872247.1">
    <property type="nucleotide sequence ID" value="NZ_JAHZIJ010000005.1"/>
</dbReference>
<dbReference type="Proteomes" id="UP000812277">
    <property type="component" value="Unassembled WGS sequence"/>
</dbReference>
<reference evidence="2 3" key="1">
    <citation type="submission" date="2021-07" db="EMBL/GenBank/DDBJ databases">
        <title>Paenibacillus radiodurans sp. nov., isolated from the southeastern edge of Tengger Desert.</title>
        <authorList>
            <person name="Zhang G."/>
        </authorList>
    </citation>
    <scope>NUCLEOTIDE SEQUENCE [LARGE SCALE GENOMIC DNA]</scope>
    <source>
        <strain evidence="2 3">DT7-4</strain>
    </source>
</reference>
<keyword evidence="1" id="KW-0812">Transmembrane</keyword>
<dbReference type="EMBL" id="JAHZIJ010000005">
    <property type="protein sequence ID" value="MBW7475002.1"/>
    <property type="molecule type" value="Genomic_DNA"/>
</dbReference>